<evidence type="ECO:0000313" key="2">
    <source>
        <dbReference type="EMBL" id="CAE2299887.1"/>
    </source>
</evidence>
<proteinExistence type="predicted"/>
<dbReference type="Pfam" id="PF18299">
    <property type="entry name" value="R2K_2"/>
    <property type="match status" value="1"/>
</dbReference>
<sequence>MAEFPKRVFFQPGFMPEIQAELTSRGVAVQELKTQPILGRGPAQKELESLGLSENDMVMGIPWFVDTALRVMGIPVPSPPDYPECLTHLLHRKIWDSTLGQVEADLAAGKHKNIFIKPAEGAKGFSGLCVKGPVDDQLSGEWGLLNPEIYSLVAENGGRKMPVHCSEVLDMNSEYAVYVVDGVIRKICHYMCKKSSCRCKDGEPAARGEPVLSLDMAVVEDAVRLLTKSKETEKLTGYRVDFVLSRKPGEEDYQTTLCEVNDGYVSGRYDDFPPKDFTDMSISRFASLQSTRK</sequence>
<evidence type="ECO:0000259" key="1">
    <source>
        <dbReference type="Pfam" id="PF18299"/>
    </source>
</evidence>
<dbReference type="EMBL" id="HBKR01013199">
    <property type="protein sequence ID" value="CAE2299887.1"/>
    <property type="molecule type" value="Transcribed_RNA"/>
</dbReference>
<dbReference type="InterPro" id="IPR041261">
    <property type="entry name" value="R2K_2"/>
</dbReference>
<organism evidence="2">
    <name type="scientific">Paramoeba aestuarina</name>
    <dbReference type="NCBI Taxonomy" id="180227"/>
    <lineage>
        <taxon>Eukaryota</taxon>
        <taxon>Amoebozoa</taxon>
        <taxon>Discosea</taxon>
        <taxon>Flabellinia</taxon>
        <taxon>Dactylopodida</taxon>
        <taxon>Paramoebidae</taxon>
        <taxon>Paramoeba</taxon>
    </lineage>
</organism>
<gene>
    <name evidence="2" type="ORF">NAES01612_LOCUS8760</name>
</gene>
<protein>
    <recommendedName>
        <fullName evidence="1">ATP-grasp domain-containing protein</fullName>
    </recommendedName>
</protein>
<dbReference type="AlphaFoldDB" id="A0A7S4NP70"/>
<feature type="domain" description="ATP-grasp" evidence="1">
    <location>
        <begin position="90"/>
        <end position="277"/>
    </location>
</feature>
<name>A0A7S4NP70_9EUKA</name>
<accession>A0A7S4NP70</accession>
<reference evidence="2" key="1">
    <citation type="submission" date="2021-01" db="EMBL/GenBank/DDBJ databases">
        <authorList>
            <person name="Corre E."/>
            <person name="Pelletier E."/>
            <person name="Niang G."/>
            <person name="Scheremetjew M."/>
            <person name="Finn R."/>
            <person name="Kale V."/>
            <person name="Holt S."/>
            <person name="Cochrane G."/>
            <person name="Meng A."/>
            <person name="Brown T."/>
            <person name="Cohen L."/>
        </authorList>
    </citation>
    <scope>NUCLEOTIDE SEQUENCE</scope>
    <source>
        <strain evidence="2">SoJaBio B1-5/56/2</strain>
    </source>
</reference>